<name>A0A845QKZ6_9FIRM</name>
<dbReference type="PANTHER" id="PTHR42924">
    <property type="entry name" value="EXONUCLEASE"/>
    <property type="match status" value="1"/>
</dbReference>
<accession>A0A845QKZ6</accession>
<dbReference type="SMART" id="SM00481">
    <property type="entry name" value="POLIIIAc"/>
    <property type="match status" value="1"/>
</dbReference>
<dbReference type="InterPro" id="IPR003141">
    <property type="entry name" value="Pol/His_phosphatase_N"/>
</dbReference>
<dbReference type="InterPro" id="IPR052018">
    <property type="entry name" value="PHP_domain"/>
</dbReference>
<proteinExistence type="predicted"/>
<protein>
    <submittedName>
        <fullName evidence="2">PHP domain-containing protein</fullName>
    </submittedName>
</protein>
<dbReference type="SUPFAM" id="SSF89550">
    <property type="entry name" value="PHP domain-like"/>
    <property type="match status" value="1"/>
</dbReference>
<dbReference type="InterPro" id="IPR016195">
    <property type="entry name" value="Pol/histidinol_Pase-like"/>
</dbReference>
<comment type="caution">
    <text evidence="2">The sequence shown here is derived from an EMBL/GenBank/DDBJ whole genome shotgun (WGS) entry which is preliminary data.</text>
</comment>
<dbReference type="Gene3D" id="3.20.20.140">
    <property type="entry name" value="Metal-dependent hydrolases"/>
    <property type="match status" value="1"/>
</dbReference>
<dbReference type="InterPro" id="IPR004013">
    <property type="entry name" value="PHP_dom"/>
</dbReference>
<dbReference type="AlphaFoldDB" id="A0A845QKZ6"/>
<feature type="domain" description="Polymerase/histidinol phosphatase N-terminal" evidence="1">
    <location>
        <begin position="4"/>
        <end position="73"/>
    </location>
</feature>
<dbReference type="CDD" id="cd07432">
    <property type="entry name" value="PHP_HisPPase"/>
    <property type="match status" value="1"/>
</dbReference>
<evidence type="ECO:0000259" key="1">
    <source>
        <dbReference type="SMART" id="SM00481"/>
    </source>
</evidence>
<dbReference type="RefSeq" id="WP_160202818.1">
    <property type="nucleotide sequence ID" value="NZ_QXWK01000026.1"/>
</dbReference>
<gene>
    <name evidence="2" type="ORF">D0435_12800</name>
</gene>
<dbReference type="Proteomes" id="UP000446866">
    <property type="component" value="Unassembled WGS sequence"/>
</dbReference>
<dbReference type="PANTHER" id="PTHR42924:SF3">
    <property type="entry name" value="POLYMERASE_HISTIDINOL PHOSPHATASE N-TERMINAL DOMAIN-CONTAINING PROTEIN"/>
    <property type="match status" value="1"/>
</dbReference>
<sequence length="260" mass="29211">MIKFDMHCHTKAGSIDAKIPIERYIELLISHGFSGMLITDHDTYKGYRYFKNFCHSITSDFTVLVGVEYDTRDAGHILVIMPDGIFLPVLKIRGMSIARLIKLVHQYGGILGPAHPFGTRYNSALLLRKLRKNPQLVNHFDFIEGFNTCESPLANQKAQALAKAYGKPCIGGSDSHKEDYVGMAFTAFHENITCNNDLISAITCGGIIAFGGTERIMLPKHKKRHSIAASLGFRAYNRSLGLLYSPYRQLKLRKLPLHRK</sequence>
<dbReference type="Pfam" id="PF13263">
    <property type="entry name" value="PHP_C"/>
    <property type="match status" value="1"/>
</dbReference>
<organism evidence="2 3">
    <name type="scientific">Anaerotruncus colihominis</name>
    <dbReference type="NCBI Taxonomy" id="169435"/>
    <lineage>
        <taxon>Bacteria</taxon>
        <taxon>Bacillati</taxon>
        <taxon>Bacillota</taxon>
        <taxon>Clostridia</taxon>
        <taxon>Eubacteriales</taxon>
        <taxon>Oscillospiraceae</taxon>
        <taxon>Anaerotruncus</taxon>
    </lineage>
</organism>
<keyword evidence="3" id="KW-1185">Reference proteome</keyword>
<evidence type="ECO:0000313" key="2">
    <source>
        <dbReference type="EMBL" id="NBH62529.1"/>
    </source>
</evidence>
<dbReference type="Pfam" id="PF02811">
    <property type="entry name" value="PHP"/>
    <property type="match status" value="1"/>
</dbReference>
<dbReference type="GO" id="GO:0035312">
    <property type="term" value="F:5'-3' DNA exonuclease activity"/>
    <property type="evidence" value="ECO:0007669"/>
    <property type="project" value="TreeGrafter"/>
</dbReference>
<dbReference type="EMBL" id="QXWK01000026">
    <property type="protein sequence ID" value="NBH62529.1"/>
    <property type="molecule type" value="Genomic_DNA"/>
</dbReference>
<dbReference type="GO" id="GO:0004534">
    <property type="term" value="F:5'-3' RNA exonuclease activity"/>
    <property type="evidence" value="ECO:0007669"/>
    <property type="project" value="TreeGrafter"/>
</dbReference>
<evidence type="ECO:0000313" key="3">
    <source>
        <dbReference type="Proteomes" id="UP000446866"/>
    </source>
</evidence>
<reference evidence="2 3" key="1">
    <citation type="submission" date="2018-08" db="EMBL/GenBank/DDBJ databases">
        <title>Murine metabolic-syndrome-specific gut microbial biobank.</title>
        <authorList>
            <person name="Liu C."/>
        </authorList>
    </citation>
    <scope>NUCLEOTIDE SEQUENCE [LARGE SCALE GENOMIC DNA]</scope>
    <source>
        <strain evidence="2 3">28</strain>
    </source>
</reference>